<evidence type="ECO:0000313" key="2">
    <source>
        <dbReference type="Proteomes" id="UP000533429"/>
    </source>
</evidence>
<protein>
    <submittedName>
        <fullName evidence="1">Caspase family protein</fullName>
    </submittedName>
</protein>
<evidence type="ECO:0000313" key="1">
    <source>
        <dbReference type="EMBL" id="NVP03204.1"/>
    </source>
</evidence>
<accession>A0A850QZJ8</accession>
<dbReference type="EMBL" id="JABXOR010001526">
    <property type="protein sequence ID" value="NVP03204.1"/>
    <property type="molecule type" value="Genomic_DNA"/>
</dbReference>
<reference evidence="1 2" key="1">
    <citation type="submission" date="2020-06" db="EMBL/GenBank/DDBJ databases">
        <title>Photobacterium damselae subsp. damselae comparative genomics.</title>
        <authorList>
            <person name="Osorio C.R."/>
        </authorList>
    </citation>
    <scope>NUCLEOTIDE SEQUENCE [LARGE SCALE GENOMIC DNA]</scope>
    <source>
        <strain evidence="1 2">TW250/03</strain>
    </source>
</reference>
<gene>
    <name evidence="1" type="ORF">HWA77_23640</name>
</gene>
<name>A0A850QZJ8_PHODD</name>
<comment type="caution">
    <text evidence="1">The sequence shown here is derived from an EMBL/GenBank/DDBJ whole genome shotgun (WGS) entry which is preliminary data.</text>
</comment>
<sequence>YMHLPTLFFTDNAKGVADKLRAIDIEVIDGDDLTAADIEQALQRHLAE</sequence>
<proteinExistence type="predicted"/>
<dbReference type="Proteomes" id="UP000533429">
    <property type="component" value="Unassembled WGS sequence"/>
</dbReference>
<feature type="non-terminal residue" evidence="1">
    <location>
        <position position="1"/>
    </location>
</feature>
<organism evidence="1 2">
    <name type="scientific">Photobacterium damselae subsp. damselae</name>
    <name type="common">Listonella damsela</name>
    <dbReference type="NCBI Taxonomy" id="85581"/>
    <lineage>
        <taxon>Bacteria</taxon>
        <taxon>Pseudomonadati</taxon>
        <taxon>Pseudomonadota</taxon>
        <taxon>Gammaproteobacteria</taxon>
        <taxon>Vibrionales</taxon>
        <taxon>Vibrionaceae</taxon>
        <taxon>Photobacterium</taxon>
    </lineage>
</organism>
<dbReference type="AlphaFoldDB" id="A0A850QZJ8"/>